<evidence type="ECO:0000256" key="3">
    <source>
        <dbReference type="ARBA" id="ARBA00022692"/>
    </source>
</evidence>
<feature type="transmembrane region" description="Helical" evidence="7">
    <location>
        <begin position="433"/>
        <end position="454"/>
    </location>
</feature>
<dbReference type="PANTHER" id="PTHR23502">
    <property type="entry name" value="MAJOR FACILITATOR SUPERFAMILY"/>
    <property type="match status" value="1"/>
</dbReference>
<evidence type="ECO:0000256" key="1">
    <source>
        <dbReference type="ARBA" id="ARBA00004141"/>
    </source>
</evidence>
<sequence>MANRDAPQLDTVEDEKQVSHVTNTDEEPTTNYSAFSRWQKRWIVFIAAFAAWFSTLTSFVFFPVITSLADGLHTSIQNINLTVTSYLIVAGIAPTITATLADRVGRRPAFLASFLVFVTANIGLALQNSFPALFVLRMLQATGIAGTFAIAYGVLADVTTPAERGSYIGIVAFCTNSAPSVGPVIAAALNASLGWRSVFWFLVGCSGAWLLAILLSLPETLRAIVGNGTVVVSSWHTVPLRRMRPKPSNANRAAEIPRQHTKSGLGGLIKILGHKDKALVMSAIAVLYMVWNCVQASLATIFIRVYHFNSLQAGLIYIPFGVGVGFAGFVTGRILDRDYKHIATKYGFPVDRKKGDDLTEFPIEQARFRSTFIPLAVVCCALVAYGWCLHFKVHFAVNLFLQLLLGMSLQVCFTTLNTLLMDLDPLCAATAQAVSNLYRCLLAAGALAILEVLLDRIGPGATFSITAAIAASCSAICLVERSRGHRWRTQRRERER</sequence>
<dbReference type="AlphaFoldDB" id="A0A072PQJ8"/>
<reference evidence="9 10" key="1">
    <citation type="submission" date="2013-03" db="EMBL/GenBank/DDBJ databases">
        <title>The Genome Sequence of Exophiala aquamarina CBS 119918.</title>
        <authorList>
            <consortium name="The Broad Institute Genomics Platform"/>
            <person name="Cuomo C."/>
            <person name="de Hoog S."/>
            <person name="Gorbushina A."/>
            <person name="Walker B."/>
            <person name="Young S.K."/>
            <person name="Zeng Q."/>
            <person name="Gargeya S."/>
            <person name="Fitzgerald M."/>
            <person name="Haas B."/>
            <person name="Abouelleil A."/>
            <person name="Allen A.W."/>
            <person name="Alvarado L."/>
            <person name="Arachchi H.M."/>
            <person name="Berlin A.M."/>
            <person name="Chapman S.B."/>
            <person name="Gainer-Dewar J."/>
            <person name="Goldberg J."/>
            <person name="Griggs A."/>
            <person name="Gujja S."/>
            <person name="Hansen M."/>
            <person name="Howarth C."/>
            <person name="Imamovic A."/>
            <person name="Ireland A."/>
            <person name="Larimer J."/>
            <person name="McCowan C."/>
            <person name="Murphy C."/>
            <person name="Pearson M."/>
            <person name="Poon T.W."/>
            <person name="Priest M."/>
            <person name="Roberts A."/>
            <person name="Saif S."/>
            <person name="Shea T."/>
            <person name="Sisk P."/>
            <person name="Sykes S."/>
            <person name="Wortman J."/>
            <person name="Nusbaum C."/>
            <person name="Birren B."/>
        </authorList>
    </citation>
    <scope>NUCLEOTIDE SEQUENCE [LARGE SCALE GENOMIC DNA]</scope>
    <source>
        <strain evidence="9 10">CBS 119918</strain>
    </source>
</reference>
<dbReference type="SUPFAM" id="SSF103473">
    <property type="entry name" value="MFS general substrate transporter"/>
    <property type="match status" value="1"/>
</dbReference>
<feature type="transmembrane region" description="Helical" evidence="7">
    <location>
        <begin position="197"/>
        <end position="217"/>
    </location>
</feature>
<evidence type="ECO:0000256" key="5">
    <source>
        <dbReference type="ARBA" id="ARBA00023136"/>
    </source>
</evidence>
<dbReference type="InterPro" id="IPR005829">
    <property type="entry name" value="Sugar_transporter_CS"/>
</dbReference>
<feature type="transmembrane region" description="Helical" evidence="7">
    <location>
        <begin position="108"/>
        <end position="126"/>
    </location>
</feature>
<feature type="transmembrane region" description="Helical" evidence="7">
    <location>
        <begin position="315"/>
        <end position="335"/>
    </location>
</feature>
<dbReference type="GO" id="GO:0005886">
    <property type="term" value="C:plasma membrane"/>
    <property type="evidence" value="ECO:0007669"/>
    <property type="project" value="TreeGrafter"/>
</dbReference>
<dbReference type="FunFam" id="1.20.1250.20:FF:000172">
    <property type="entry name" value="MFS multidrug resistance transporter"/>
    <property type="match status" value="1"/>
</dbReference>
<dbReference type="GO" id="GO:0140115">
    <property type="term" value="P:export across plasma membrane"/>
    <property type="evidence" value="ECO:0007669"/>
    <property type="project" value="UniProtKB-ARBA"/>
</dbReference>
<dbReference type="InterPro" id="IPR036259">
    <property type="entry name" value="MFS_trans_sf"/>
</dbReference>
<dbReference type="GO" id="GO:0042908">
    <property type="term" value="P:xenobiotic transport"/>
    <property type="evidence" value="ECO:0007669"/>
    <property type="project" value="UniProtKB-ARBA"/>
</dbReference>
<proteinExistence type="predicted"/>
<dbReference type="Proteomes" id="UP000027920">
    <property type="component" value="Unassembled WGS sequence"/>
</dbReference>
<feature type="domain" description="Major facilitator superfamily (MFS) profile" evidence="8">
    <location>
        <begin position="43"/>
        <end position="485"/>
    </location>
</feature>
<dbReference type="InterPro" id="IPR020846">
    <property type="entry name" value="MFS_dom"/>
</dbReference>
<evidence type="ECO:0000259" key="8">
    <source>
        <dbReference type="PROSITE" id="PS50850"/>
    </source>
</evidence>
<organism evidence="9 10">
    <name type="scientific">Exophiala aquamarina CBS 119918</name>
    <dbReference type="NCBI Taxonomy" id="1182545"/>
    <lineage>
        <taxon>Eukaryota</taxon>
        <taxon>Fungi</taxon>
        <taxon>Dikarya</taxon>
        <taxon>Ascomycota</taxon>
        <taxon>Pezizomycotina</taxon>
        <taxon>Eurotiomycetes</taxon>
        <taxon>Chaetothyriomycetidae</taxon>
        <taxon>Chaetothyriales</taxon>
        <taxon>Herpotrichiellaceae</taxon>
        <taxon>Exophiala</taxon>
    </lineage>
</organism>
<dbReference type="EMBL" id="AMGV01000001">
    <property type="protein sequence ID" value="KEF62156.1"/>
    <property type="molecule type" value="Genomic_DNA"/>
</dbReference>
<feature type="transmembrane region" description="Helical" evidence="7">
    <location>
        <begin position="372"/>
        <end position="393"/>
    </location>
</feature>
<feature type="transmembrane region" description="Helical" evidence="7">
    <location>
        <begin position="278"/>
        <end position="303"/>
    </location>
</feature>
<feature type="transmembrane region" description="Helical" evidence="7">
    <location>
        <begin position="460"/>
        <end position="479"/>
    </location>
</feature>
<evidence type="ECO:0000313" key="10">
    <source>
        <dbReference type="Proteomes" id="UP000027920"/>
    </source>
</evidence>
<evidence type="ECO:0000256" key="7">
    <source>
        <dbReference type="SAM" id="Phobius"/>
    </source>
</evidence>
<evidence type="ECO:0000256" key="4">
    <source>
        <dbReference type="ARBA" id="ARBA00022989"/>
    </source>
</evidence>
<feature type="region of interest" description="Disordered" evidence="6">
    <location>
        <begin position="1"/>
        <end position="28"/>
    </location>
</feature>
<dbReference type="RefSeq" id="XP_013264746.1">
    <property type="nucleotide sequence ID" value="XM_013409292.1"/>
</dbReference>
<keyword evidence="4 7" id="KW-1133">Transmembrane helix</keyword>
<evidence type="ECO:0000256" key="6">
    <source>
        <dbReference type="SAM" id="MobiDB-lite"/>
    </source>
</evidence>
<feature type="transmembrane region" description="Helical" evidence="7">
    <location>
        <begin position="167"/>
        <end position="191"/>
    </location>
</feature>
<feature type="transmembrane region" description="Helical" evidence="7">
    <location>
        <begin position="399"/>
        <end position="421"/>
    </location>
</feature>
<dbReference type="HOGENOM" id="CLU_008455_8_4_1"/>
<keyword evidence="5 7" id="KW-0472">Membrane</keyword>
<evidence type="ECO:0000256" key="2">
    <source>
        <dbReference type="ARBA" id="ARBA00022448"/>
    </source>
</evidence>
<feature type="transmembrane region" description="Helical" evidence="7">
    <location>
        <begin position="83"/>
        <end position="101"/>
    </location>
</feature>
<dbReference type="GeneID" id="25275080"/>
<keyword evidence="10" id="KW-1185">Reference proteome</keyword>
<dbReference type="InterPro" id="IPR011701">
    <property type="entry name" value="MFS"/>
</dbReference>
<dbReference type="OrthoDB" id="4159967at2759"/>
<comment type="subcellular location">
    <subcellularLocation>
        <location evidence="1">Membrane</location>
        <topology evidence="1">Multi-pass membrane protein</topology>
    </subcellularLocation>
</comment>
<feature type="transmembrane region" description="Helical" evidence="7">
    <location>
        <begin position="132"/>
        <end position="155"/>
    </location>
</feature>
<protein>
    <recommendedName>
        <fullName evidence="8">Major facilitator superfamily (MFS) profile domain-containing protein</fullName>
    </recommendedName>
</protein>
<accession>A0A072PQJ8</accession>
<name>A0A072PQJ8_9EURO</name>
<dbReference type="GO" id="GO:0022857">
    <property type="term" value="F:transmembrane transporter activity"/>
    <property type="evidence" value="ECO:0007669"/>
    <property type="project" value="InterPro"/>
</dbReference>
<keyword evidence="2" id="KW-0813">Transport</keyword>
<dbReference type="Pfam" id="PF07690">
    <property type="entry name" value="MFS_1"/>
    <property type="match status" value="1"/>
</dbReference>
<dbReference type="VEuPathDB" id="FungiDB:A1O9_00128"/>
<comment type="caution">
    <text evidence="9">The sequence shown here is derived from an EMBL/GenBank/DDBJ whole genome shotgun (WGS) entry which is preliminary data.</text>
</comment>
<dbReference type="PANTHER" id="PTHR23502:SF51">
    <property type="entry name" value="QUINIDINE RESISTANCE PROTEIN 1-RELATED"/>
    <property type="match status" value="1"/>
</dbReference>
<gene>
    <name evidence="9" type="ORF">A1O9_00128</name>
</gene>
<evidence type="ECO:0000313" key="9">
    <source>
        <dbReference type="EMBL" id="KEF62156.1"/>
    </source>
</evidence>
<dbReference type="PROSITE" id="PS00216">
    <property type="entry name" value="SUGAR_TRANSPORT_1"/>
    <property type="match status" value="1"/>
</dbReference>
<feature type="transmembrane region" description="Helical" evidence="7">
    <location>
        <begin position="42"/>
        <end position="63"/>
    </location>
</feature>
<keyword evidence="3 7" id="KW-0812">Transmembrane</keyword>
<dbReference type="Gene3D" id="1.20.1250.20">
    <property type="entry name" value="MFS general substrate transporter like domains"/>
    <property type="match status" value="1"/>
</dbReference>
<dbReference type="PROSITE" id="PS50850">
    <property type="entry name" value="MFS"/>
    <property type="match status" value="1"/>
</dbReference>